<evidence type="ECO:0000313" key="2">
    <source>
        <dbReference type="Proteomes" id="UP000289738"/>
    </source>
</evidence>
<accession>A0A444XC77</accession>
<gene>
    <name evidence="1" type="ORF">Ahy_B09g094798</name>
</gene>
<organism evidence="1 2">
    <name type="scientific">Arachis hypogaea</name>
    <name type="common">Peanut</name>
    <dbReference type="NCBI Taxonomy" id="3818"/>
    <lineage>
        <taxon>Eukaryota</taxon>
        <taxon>Viridiplantae</taxon>
        <taxon>Streptophyta</taxon>
        <taxon>Embryophyta</taxon>
        <taxon>Tracheophyta</taxon>
        <taxon>Spermatophyta</taxon>
        <taxon>Magnoliopsida</taxon>
        <taxon>eudicotyledons</taxon>
        <taxon>Gunneridae</taxon>
        <taxon>Pentapetalae</taxon>
        <taxon>rosids</taxon>
        <taxon>fabids</taxon>
        <taxon>Fabales</taxon>
        <taxon>Fabaceae</taxon>
        <taxon>Papilionoideae</taxon>
        <taxon>50 kb inversion clade</taxon>
        <taxon>dalbergioids sensu lato</taxon>
        <taxon>Dalbergieae</taxon>
        <taxon>Pterocarpus clade</taxon>
        <taxon>Arachis</taxon>
    </lineage>
</organism>
<sequence>MNLLLGLLCLAKDCMNLGPFMWGASLLEEASEVARASAYSVRNVSCIGKLYVDVQVSFVLLVLKGFLCFQHFIFSGICWCHGMDVDLLL</sequence>
<protein>
    <submittedName>
        <fullName evidence="1">Uncharacterized protein</fullName>
    </submittedName>
</protein>
<comment type="caution">
    <text evidence="1">The sequence shown here is derived from an EMBL/GenBank/DDBJ whole genome shotgun (WGS) entry which is preliminary data.</text>
</comment>
<keyword evidence="2" id="KW-1185">Reference proteome</keyword>
<reference evidence="1 2" key="1">
    <citation type="submission" date="2019-01" db="EMBL/GenBank/DDBJ databases">
        <title>Sequencing of cultivated peanut Arachis hypogaea provides insights into genome evolution and oil improvement.</title>
        <authorList>
            <person name="Chen X."/>
        </authorList>
    </citation>
    <scope>NUCLEOTIDE SEQUENCE [LARGE SCALE GENOMIC DNA]</scope>
    <source>
        <strain evidence="2">cv. Fuhuasheng</strain>
        <tissue evidence="1">Leaves</tissue>
    </source>
</reference>
<name>A0A444XC77_ARAHY</name>
<dbReference type="AlphaFoldDB" id="A0A444XC77"/>
<dbReference type="STRING" id="3818.A0A444XC77"/>
<proteinExistence type="predicted"/>
<evidence type="ECO:0000313" key="1">
    <source>
        <dbReference type="EMBL" id="RYQ87315.1"/>
    </source>
</evidence>
<dbReference type="Proteomes" id="UP000289738">
    <property type="component" value="Chromosome B09"/>
</dbReference>
<dbReference type="EMBL" id="SDMP01000019">
    <property type="protein sequence ID" value="RYQ87315.1"/>
    <property type="molecule type" value="Genomic_DNA"/>
</dbReference>